<dbReference type="HOGENOM" id="CLU_1305820_0_0_1"/>
<accession>G0P584</accession>
<gene>
    <name evidence="2" type="ORF">CAEBREN_02483</name>
</gene>
<organism evidence="3">
    <name type="scientific">Caenorhabditis brenneri</name>
    <name type="common">Nematode worm</name>
    <dbReference type="NCBI Taxonomy" id="135651"/>
    <lineage>
        <taxon>Eukaryota</taxon>
        <taxon>Metazoa</taxon>
        <taxon>Ecdysozoa</taxon>
        <taxon>Nematoda</taxon>
        <taxon>Chromadorea</taxon>
        <taxon>Rhabditida</taxon>
        <taxon>Rhabditina</taxon>
        <taxon>Rhabditomorpha</taxon>
        <taxon>Rhabditoidea</taxon>
        <taxon>Rhabditidae</taxon>
        <taxon>Peloderinae</taxon>
        <taxon>Caenorhabditis</taxon>
    </lineage>
</organism>
<dbReference type="Proteomes" id="UP000008068">
    <property type="component" value="Unassembled WGS sequence"/>
</dbReference>
<evidence type="ECO:0008006" key="4">
    <source>
        <dbReference type="Google" id="ProtNLM"/>
    </source>
</evidence>
<feature type="chain" id="PRO_5003406301" description="SPK domain-containing protein" evidence="1">
    <location>
        <begin position="19"/>
        <end position="211"/>
    </location>
</feature>
<feature type="signal peptide" evidence="1">
    <location>
        <begin position="1"/>
        <end position="18"/>
    </location>
</feature>
<proteinExistence type="predicted"/>
<name>G0P584_CAEBE</name>
<reference evidence="3" key="1">
    <citation type="submission" date="2011-07" db="EMBL/GenBank/DDBJ databases">
        <authorList>
            <consortium name="Caenorhabditis brenneri Sequencing and Analysis Consortium"/>
            <person name="Wilson R.K."/>
        </authorList>
    </citation>
    <scope>NUCLEOTIDE SEQUENCE [LARGE SCALE GENOMIC DNA]</scope>
    <source>
        <strain evidence="3">PB2801</strain>
    </source>
</reference>
<dbReference type="InParanoid" id="G0P584"/>
<dbReference type="eggNOG" id="ENOG502TK9E">
    <property type="taxonomic scope" value="Eukaryota"/>
</dbReference>
<keyword evidence="3" id="KW-1185">Reference proteome</keyword>
<evidence type="ECO:0000313" key="2">
    <source>
        <dbReference type="EMBL" id="EGT45374.1"/>
    </source>
</evidence>
<evidence type="ECO:0000256" key="1">
    <source>
        <dbReference type="SAM" id="SignalP"/>
    </source>
</evidence>
<keyword evidence="1" id="KW-0732">Signal</keyword>
<sequence length="211" mass="24987">MVSFFVKFVRICFTLCEGFIVGTIENKLVPTKSEGTEYHLMNLAFKQHVHKVLENKEIREMLIDLVKNENFTFDEMEFLENYPILWDACMKKTLQSFMTWMSQLFTALRDSFPENLNEDVPRTFTYFDDFETYDSEDSIPSTESRQMRVDRITRGTKLDNRSEREEAILGRPLPKPSKKLKRRAPVTFPKSSCKSYYNYSNPKKFNKSGRF</sequence>
<protein>
    <recommendedName>
        <fullName evidence="4">SPK domain-containing protein</fullName>
    </recommendedName>
</protein>
<evidence type="ECO:0000313" key="3">
    <source>
        <dbReference type="Proteomes" id="UP000008068"/>
    </source>
</evidence>
<dbReference type="AlphaFoldDB" id="G0P584"/>
<dbReference type="EMBL" id="GL380077">
    <property type="protein sequence ID" value="EGT45374.1"/>
    <property type="molecule type" value="Genomic_DNA"/>
</dbReference>